<reference evidence="5" key="3">
    <citation type="submission" date="2017-03" db="EMBL/GenBank/DDBJ databases">
        <authorList>
            <person name="Dastager S.G."/>
            <person name="Neurgaonkar P.S."/>
            <person name="Dharne M.S."/>
        </authorList>
    </citation>
    <scope>NUCLEOTIDE SEQUENCE</scope>
    <source>
        <strain evidence="5">DSM 25145</strain>
    </source>
</reference>
<protein>
    <submittedName>
        <fullName evidence="5">Oxidoreductase</fullName>
    </submittedName>
    <submittedName>
        <fullName evidence="6">Scyllo-inositol 2-dehydrogenase (NAD+)</fullName>
    </submittedName>
</protein>
<dbReference type="PANTHER" id="PTHR42840:SF3">
    <property type="entry name" value="BINDING ROSSMANN FOLD OXIDOREDUCTASE, PUTATIVE (AFU_ORTHOLOGUE AFUA_2G10240)-RELATED"/>
    <property type="match status" value="1"/>
</dbReference>
<accession>A0A1N6VBM8</accession>
<evidence type="ECO:0000313" key="7">
    <source>
        <dbReference type="Proteomes" id="UP000186385"/>
    </source>
</evidence>
<reference evidence="8" key="2">
    <citation type="submission" date="2017-03" db="EMBL/GenBank/DDBJ databases">
        <title>Bacillus sp. V-88(T) DSM27956, whole genome shotgun sequencing project.</title>
        <authorList>
            <person name="Dastager S.G."/>
            <person name="Neurgaonkar P.S."/>
            <person name="Dharne M.S."/>
        </authorList>
    </citation>
    <scope>NUCLEOTIDE SEQUENCE [LARGE SCALE GENOMIC DNA]</scope>
    <source>
        <strain evidence="8">DSM 25145</strain>
    </source>
</reference>
<dbReference type="Pfam" id="PF01408">
    <property type="entry name" value="GFO_IDH_MocA"/>
    <property type="match status" value="1"/>
</dbReference>
<dbReference type="EMBL" id="FTLX01000003">
    <property type="protein sequence ID" value="SIQ75303.1"/>
    <property type="molecule type" value="Genomic_DNA"/>
</dbReference>
<feature type="domain" description="Gfo/Idh/MocA-like oxidoreductase C-terminal" evidence="4">
    <location>
        <begin position="136"/>
        <end position="332"/>
    </location>
</feature>
<dbReference type="Proteomes" id="UP000186385">
    <property type="component" value="Unassembled WGS sequence"/>
</dbReference>
<evidence type="ECO:0000256" key="1">
    <source>
        <dbReference type="ARBA" id="ARBA00010928"/>
    </source>
</evidence>
<keyword evidence="8" id="KW-1185">Reference proteome</keyword>
<dbReference type="AlphaFoldDB" id="A0A1N6VBM8"/>
<dbReference type="SUPFAM" id="SSF55347">
    <property type="entry name" value="Glyceraldehyde-3-phosphate dehydrogenase-like, C-terminal domain"/>
    <property type="match status" value="1"/>
</dbReference>
<evidence type="ECO:0000313" key="6">
    <source>
        <dbReference type="EMBL" id="SIQ75303.1"/>
    </source>
</evidence>
<reference evidence="6 7" key="1">
    <citation type="submission" date="2017-01" db="EMBL/GenBank/DDBJ databases">
        <authorList>
            <person name="Mah S.A."/>
            <person name="Swanson W.J."/>
            <person name="Moy G.W."/>
            <person name="Vacquier V.D."/>
        </authorList>
    </citation>
    <scope>NUCLEOTIDE SEQUENCE [LARGE SCALE GENOMIC DNA]</scope>
    <source>
        <strain evidence="6 7">NIO-1016</strain>
    </source>
</reference>
<dbReference type="InterPro" id="IPR036291">
    <property type="entry name" value="NAD(P)-bd_dom_sf"/>
</dbReference>
<organism evidence="6 7">
    <name type="scientific">Domibacillus enclensis</name>
    <dbReference type="NCBI Taxonomy" id="1017273"/>
    <lineage>
        <taxon>Bacteria</taxon>
        <taxon>Bacillati</taxon>
        <taxon>Bacillota</taxon>
        <taxon>Bacilli</taxon>
        <taxon>Bacillales</taxon>
        <taxon>Bacillaceae</taxon>
        <taxon>Domibacillus</taxon>
    </lineage>
</organism>
<feature type="domain" description="Gfo/Idh/MocA-like oxidoreductase N-terminal" evidence="3">
    <location>
        <begin position="5"/>
        <end position="124"/>
    </location>
</feature>
<evidence type="ECO:0000313" key="8">
    <source>
        <dbReference type="Proteomes" id="UP000215545"/>
    </source>
</evidence>
<dbReference type="SUPFAM" id="SSF51735">
    <property type="entry name" value="NAD(P)-binding Rossmann-fold domains"/>
    <property type="match status" value="1"/>
</dbReference>
<evidence type="ECO:0000259" key="4">
    <source>
        <dbReference type="Pfam" id="PF02894"/>
    </source>
</evidence>
<name>A0A1N6VBM8_9BACI</name>
<dbReference type="Gene3D" id="3.30.360.10">
    <property type="entry name" value="Dihydrodipicolinate Reductase, domain 2"/>
    <property type="match status" value="1"/>
</dbReference>
<evidence type="ECO:0000313" key="5">
    <source>
        <dbReference type="EMBL" id="OXS78744.1"/>
    </source>
</evidence>
<dbReference type="EMBL" id="MWSK01000003">
    <property type="protein sequence ID" value="OXS78744.1"/>
    <property type="molecule type" value="Genomic_DNA"/>
</dbReference>
<dbReference type="OrthoDB" id="9815825at2"/>
<gene>
    <name evidence="5" type="ORF">B1B05_09175</name>
    <name evidence="6" type="ORF">SAMN05443094_103514</name>
</gene>
<dbReference type="InterPro" id="IPR000683">
    <property type="entry name" value="Gfo/Idh/MocA-like_OxRdtase_N"/>
</dbReference>
<evidence type="ECO:0000259" key="3">
    <source>
        <dbReference type="Pfam" id="PF01408"/>
    </source>
</evidence>
<dbReference type="Gene3D" id="3.40.50.720">
    <property type="entry name" value="NAD(P)-binding Rossmann-like Domain"/>
    <property type="match status" value="1"/>
</dbReference>
<comment type="similarity">
    <text evidence="1">Belongs to the Gfo/Idh/MocA family.</text>
</comment>
<keyword evidence="2" id="KW-0560">Oxidoreductase</keyword>
<dbReference type="Proteomes" id="UP000215545">
    <property type="component" value="Unassembled WGS sequence"/>
</dbReference>
<dbReference type="PANTHER" id="PTHR42840">
    <property type="entry name" value="NAD(P)-BINDING ROSSMANN-FOLD SUPERFAMILY PROTEIN-RELATED"/>
    <property type="match status" value="1"/>
</dbReference>
<dbReference type="GO" id="GO:0000166">
    <property type="term" value="F:nucleotide binding"/>
    <property type="evidence" value="ECO:0007669"/>
    <property type="project" value="InterPro"/>
</dbReference>
<dbReference type="RefSeq" id="WP_045849850.1">
    <property type="nucleotide sequence ID" value="NZ_FTLX01000003.1"/>
</dbReference>
<evidence type="ECO:0000256" key="2">
    <source>
        <dbReference type="ARBA" id="ARBA00023002"/>
    </source>
</evidence>
<dbReference type="STRING" id="1017273.SAMN05443094_103514"/>
<dbReference type="GO" id="GO:0016491">
    <property type="term" value="F:oxidoreductase activity"/>
    <property type="evidence" value="ECO:0007669"/>
    <property type="project" value="UniProtKB-KW"/>
</dbReference>
<dbReference type="InterPro" id="IPR004104">
    <property type="entry name" value="Gfo/Idh/MocA-like_OxRdtase_C"/>
</dbReference>
<dbReference type="Pfam" id="PF02894">
    <property type="entry name" value="GFO_IDH_MocA_C"/>
    <property type="match status" value="1"/>
</dbReference>
<sequence>MTAKIRCAVIGLGRLGYWHALNASRIQHVEVSTVCDVDLERAEKVASKLGITRFTTNPEDVFQDELIQAVIITTPTSTHFDLLKKASDTKKAIFIEKPLTLTVEEAKEITKKIELSQTFCQVGFMRRFDPAYAEAKRRIAAGDIGKPIYFRGVSRDPQAPPPDYIQNSGGIITDVSIHDFDIARFLISSEIKSIDTKGSILKYPFMSEYNDVDHALSFIRFESGAAGDIEASRNAHYGYDIRAEVVGTEGTIQIGHDLRYHNVNVLTKSGKSHDILPGFSERFYDAYSLELIAFFTDILEGNNSAVTARDGLKALEVSEAANISLKENREVSI</sequence>
<proteinExistence type="inferred from homology"/>